<evidence type="ECO:0000313" key="2">
    <source>
        <dbReference type="Proteomes" id="UP000475862"/>
    </source>
</evidence>
<evidence type="ECO:0000313" key="1">
    <source>
        <dbReference type="EMBL" id="KAE9545204.1"/>
    </source>
</evidence>
<keyword evidence="2" id="KW-1185">Reference proteome</keyword>
<accession>A0A6G0U802</accession>
<proteinExistence type="predicted"/>
<name>A0A6G0U802_APHGL</name>
<comment type="caution">
    <text evidence="1">The sequence shown here is derived from an EMBL/GenBank/DDBJ whole genome shotgun (WGS) entry which is preliminary data.</text>
</comment>
<dbReference type="AlphaFoldDB" id="A0A6G0U802"/>
<gene>
    <name evidence="1" type="ORF">AGLY_000747</name>
</gene>
<sequence length="186" mass="21847">MAKDFDYYLVLSYDRYNYGVTFQAFNAIINIENHIDTSVCRDWLVMMFGYFLLHLPHVFGKNANHSTLISDKHINQFPALTPAHTNSKPAQQLVNVLVSYENKFSCGSYDKYLLYILYWEGLSAIDQLDSENIQTYGKCCIKFSTLTYVYQHFNKLYLQNNLEIFIIFINLIKFSSILTKSKSFYR</sequence>
<organism evidence="1 2">
    <name type="scientific">Aphis glycines</name>
    <name type="common">Soybean aphid</name>
    <dbReference type="NCBI Taxonomy" id="307491"/>
    <lineage>
        <taxon>Eukaryota</taxon>
        <taxon>Metazoa</taxon>
        <taxon>Ecdysozoa</taxon>
        <taxon>Arthropoda</taxon>
        <taxon>Hexapoda</taxon>
        <taxon>Insecta</taxon>
        <taxon>Pterygota</taxon>
        <taxon>Neoptera</taxon>
        <taxon>Paraneoptera</taxon>
        <taxon>Hemiptera</taxon>
        <taxon>Sternorrhyncha</taxon>
        <taxon>Aphidomorpha</taxon>
        <taxon>Aphidoidea</taxon>
        <taxon>Aphididae</taxon>
        <taxon>Aphidini</taxon>
        <taxon>Aphis</taxon>
        <taxon>Aphis</taxon>
    </lineage>
</organism>
<reference evidence="1 2" key="1">
    <citation type="submission" date="2019-08" db="EMBL/GenBank/DDBJ databases">
        <title>The genome of the soybean aphid Biotype 1, its phylome, world population structure and adaptation to the North American continent.</title>
        <authorList>
            <person name="Giordano R."/>
            <person name="Donthu R.K."/>
            <person name="Hernandez A.G."/>
            <person name="Wright C.L."/>
            <person name="Zimin A.V."/>
        </authorList>
    </citation>
    <scope>NUCLEOTIDE SEQUENCE [LARGE SCALE GENOMIC DNA]</scope>
    <source>
        <tissue evidence="1">Whole aphids</tissue>
    </source>
</reference>
<dbReference type="EMBL" id="VYZN01000001">
    <property type="protein sequence ID" value="KAE9545204.1"/>
    <property type="molecule type" value="Genomic_DNA"/>
</dbReference>
<dbReference type="Proteomes" id="UP000475862">
    <property type="component" value="Unassembled WGS sequence"/>
</dbReference>
<protein>
    <submittedName>
        <fullName evidence="1">Uncharacterized protein</fullName>
    </submittedName>
</protein>